<dbReference type="SUPFAM" id="SSF53448">
    <property type="entry name" value="Nucleotide-diphospho-sugar transferases"/>
    <property type="match status" value="1"/>
</dbReference>
<dbReference type="EMBL" id="CP030104">
    <property type="protein sequence ID" value="AWX45807.1"/>
    <property type="molecule type" value="Genomic_DNA"/>
</dbReference>
<accession>A0A2Z4LWZ6</accession>
<feature type="transmembrane region" description="Helical" evidence="1">
    <location>
        <begin position="236"/>
        <end position="258"/>
    </location>
</feature>
<dbReference type="AlphaFoldDB" id="A0A2Z4LWZ6"/>
<dbReference type="InterPro" id="IPR029044">
    <property type="entry name" value="Nucleotide-diphossugar_trans"/>
</dbReference>
<name>A0A2Z4LWZ6_9FLAO</name>
<evidence type="ECO:0000313" key="3">
    <source>
        <dbReference type="EMBL" id="AWX45807.1"/>
    </source>
</evidence>
<keyword evidence="1" id="KW-0812">Transmembrane</keyword>
<evidence type="ECO:0000259" key="2">
    <source>
        <dbReference type="Pfam" id="PF00535"/>
    </source>
</evidence>
<proteinExistence type="predicted"/>
<keyword evidence="1" id="KW-0472">Membrane</keyword>
<dbReference type="RefSeq" id="WP_112379161.1">
    <property type="nucleotide sequence ID" value="NZ_CP030104.1"/>
</dbReference>
<sequence length="290" mass="33627">MNKAPLVSIGIPFYNSDSYLKFAINSVIMQTYSNWELFLLNDGSTDNSVNIASSFEQEDARITLINDTRNKGLPARLNQLSELANGQYYCRMDADDIMHPKRIEVQVNHLLENPKIDLLGTKVIAIDNENKIIGLRKGLTKKKYTLNHVAHSGWCAHPTIIGKTSWFKDNKYDVSLKRSQDYDLWIRTVIKSNFINLENPYLYYREASTPTLKKYCKATLYKLKIFYKNKRILGQWTSFALSIKSMLKVLVYIFYWLLGQTNGLIKKRSVSLNPDQLYIHQKILKKIITL</sequence>
<protein>
    <submittedName>
        <fullName evidence="3">Chondroitin synthase</fullName>
        <ecNumber evidence="3">2.4.-.-</ecNumber>
    </submittedName>
</protein>
<feature type="domain" description="Glycosyltransferase 2-like" evidence="2">
    <location>
        <begin position="8"/>
        <end position="136"/>
    </location>
</feature>
<dbReference type="PANTHER" id="PTHR22916">
    <property type="entry name" value="GLYCOSYLTRANSFERASE"/>
    <property type="match status" value="1"/>
</dbReference>
<gene>
    <name evidence="3" type="primary">pgaC</name>
    <name evidence="3" type="ORF">HME9304_02837</name>
</gene>
<evidence type="ECO:0000313" key="4">
    <source>
        <dbReference type="Proteomes" id="UP000248536"/>
    </source>
</evidence>
<dbReference type="OrthoDB" id="9815829at2"/>
<keyword evidence="3" id="KW-0808">Transferase</keyword>
<keyword evidence="4" id="KW-1185">Reference proteome</keyword>
<reference evidence="3 4" key="1">
    <citation type="submission" date="2018-06" db="EMBL/GenBank/DDBJ databases">
        <title>Spongiibacterium sp. HME9304 Genome sequencing and assembly.</title>
        <authorList>
            <person name="Kang H."/>
            <person name="Kim H."/>
            <person name="Joh K."/>
        </authorList>
    </citation>
    <scope>NUCLEOTIDE SEQUENCE [LARGE SCALE GENOMIC DNA]</scope>
    <source>
        <strain evidence="3 4">HME9304</strain>
    </source>
</reference>
<dbReference type="GO" id="GO:0016758">
    <property type="term" value="F:hexosyltransferase activity"/>
    <property type="evidence" value="ECO:0007669"/>
    <property type="project" value="UniProtKB-ARBA"/>
</dbReference>
<keyword evidence="1" id="KW-1133">Transmembrane helix</keyword>
<evidence type="ECO:0000256" key="1">
    <source>
        <dbReference type="SAM" id="Phobius"/>
    </source>
</evidence>
<dbReference type="PANTHER" id="PTHR22916:SF3">
    <property type="entry name" value="UDP-GLCNAC:BETAGAL BETA-1,3-N-ACETYLGLUCOSAMINYLTRANSFERASE-LIKE PROTEIN 1"/>
    <property type="match status" value="1"/>
</dbReference>
<dbReference type="KEGG" id="spon:HME9304_02837"/>
<dbReference type="InterPro" id="IPR001173">
    <property type="entry name" value="Glyco_trans_2-like"/>
</dbReference>
<dbReference type="Gene3D" id="3.90.550.10">
    <property type="entry name" value="Spore Coat Polysaccharide Biosynthesis Protein SpsA, Chain A"/>
    <property type="match status" value="1"/>
</dbReference>
<dbReference type="EC" id="2.4.-.-" evidence="3"/>
<keyword evidence="3" id="KW-0328">Glycosyltransferase</keyword>
<dbReference type="CDD" id="cd00761">
    <property type="entry name" value="Glyco_tranf_GTA_type"/>
    <property type="match status" value="1"/>
</dbReference>
<dbReference type="Proteomes" id="UP000248536">
    <property type="component" value="Chromosome"/>
</dbReference>
<organism evidence="3 4">
    <name type="scientific">Flagellimonas maritima</name>
    <dbReference type="NCBI Taxonomy" id="1383885"/>
    <lineage>
        <taxon>Bacteria</taxon>
        <taxon>Pseudomonadati</taxon>
        <taxon>Bacteroidota</taxon>
        <taxon>Flavobacteriia</taxon>
        <taxon>Flavobacteriales</taxon>
        <taxon>Flavobacteriaceae</taxon>
        <taxon>Flagellimonas</taxon>
    </lineage>
</organism>
<dbReference type="Pfam" id="PF00535">
    <property type="entry name" value="Glycos_transf_2"/>
    <property type="match status" value="1"/>
</dbReference>